<keyword evidence="1" id="KW-0349">Heme</keyword>
<evidence type="ECO:0000256" key="1">
    <source>
        <dbReference type="ARBA" id="ARBA00022617"/>
    </source>
</evidence>
<evidence type="ECO:0000256" key="4">
    <source>
        <dbReference type="ARBA" id="ARBA00023004"/>
    </source>
</evidence>
<sequence length="105" mass="12651">MLHQERYRTCKPPSKSQTMAEDRLTYNYTAVGMIPYGHLWRVLRRLVVVESVSSNSLQWSSGMREEEIQMVIRSLYREVSKNLELLDFCFYTQCYHEIARWKMSY</sequence>
<organism evidence="6 7">
    <name type="scientific">Cinchona calisaya</name>
    <dbReference type="NCBI Taxonomy" id="153742"/>
    <lineage>
        <taxon>Eukaryota</taxon>
        <taxon>Viridiplantae</taxon>
        <taxon>Streptophyta</taxon>
        <taxon>Embryophyta</taxon>
        <taxon>Tracheophyta</taxon>
        <taxon>Spermatophyta</taxon>
        <taxon>Magnoliopsida</taxon>
        <taxon>eudicotyledons</taxon>
        <taxon>Gunneridae</taxon>
        <taxon>Pentapetalae</taxon>
        <taxon>asterids</taxon>
        <taxon>lamiids</taxon>
        <taxon>Gentianales</taxon>
        <taxon>Rubiaceae</taxon>
        <taxon>Cinchonoideae</taxon>
        <taxon>Cinchoneae</taxon>
        <taxon>Cinchona</taxon>
    </lineage>
</organism>
<keyword evidence="2" id="KW-0479">Metal-binding</keyword>
<dbReference type="PANTHER" id="PTHR47947">
    <property type="entry name" value="CYTOCHROME P450 82C3-RELATED"/>
    <property type="match status" value="1"/>
</dbReference>
<dbReference type="GO" id="GO:0004497">
    <property type="term" value="F:monooxygenase activity"/>
    <property type="evidence" value="ECO:0007669"/>
    <property type="project" value="UniProtKB-KW"/>
</dbReference>
<keyword evidence="3" id="KW-0560">Oxidoreductase</keyword>
<evidence type="ECO:0000313" key="6">
    <source>
        <dbReference type="EMBL" id="KAL3514408.1"/>
    </source>
</evidence>
<evidence type="ECO:0000256" key="5">
    <source>
        <dbReference type="ARBA" id="ARBA00023033"/>
    </source>
</evidence>
<evidence type="ECO:0000256" key="3">
    <source>
        <dbReference type="ARBA" id="ARBA00023002"/>
    </source>
</evidence>
<evidence type="ECO:0000313" key="7">
    <source>
        <dbReference type="Proteomes" id="UP001630127"/>
    </source>
</evidence>
<keyword evidence="5" id="KW-0503">Monooxygenase</keyword>
<keyword evidence="7" id="KW-1185">Reference proteome</keyword>
<dbReference type="AlphaFoldDB" id="A0ABD2Z4K3"/>
<dbReference type="InterPro" id="IPR036396">
    <property type="entry name" value="Cyt_P450_sf"/>
</dbReference>
<comment type="caution">
    <text evidence="6">The sequence shown here is derived from an EMBL/GenBank/DDBJ whole genome shotgun (WGS) entry which is preliminary data.</text>
</comment>
<proteinExistence type="predicted"/>
<reference evidence="6 7" key="1">
    <citation type="submission" date="2024-11" db="EMBL/GenBank/DDBJ databases">
        <title>A near-complete genome assembly of Cinchona calisaya.</title>
        <authorList>
            <person name="Lian D.C."/>
            <person name="Zhao X.W."/>
            <person name="Wei L."/>
        </authorList>
    </citation>
    <scope>NUCLEOTIDE SEQUENCE [LARGE SCALE GENOMIC DNA]</scope>
    <source>
        <tissue evidence="6">Nenye</tissue>
    </source>
</reference>
<dbReference type="Gene3D" id="1.20.930.50">
    <property type="match status" value="1"/>
</dbReference>
<dbReference type="PANTHER" id="PTHR47947:SF13">
    <property type="entry name" value="CYTOCHROME P450, FAMILY 81, SUBFAMILY K, POLYPEPTIDE 1-RELATED"/>
    <property type="match status" value="1"/>
</dbReference>
<accession>A0ABD2Z4K3</accession>
<dbReference type="SUPFAM" id="SSF48264">
    <property type="entry name" value="Cytochrome P450"/>
    <property type="match status" value="1"/>
</dbReference>
<protein>
    <submittedName>
        <fullName evidence="6">Uncharacterized protein</fullName>
    </submittedName>
</protein>
<dbReference type="InterPro" id="IPR050651">
    <property type="entry name" value="Plant_Cytochrome_P450_Monoox"/>
</dbReference>
<dbReference type="EMBL" id="JBJUIK010000011">
    <property type="protein sequence ID" value="KAL3514408.1"/>
    <property type="molecule type" value="Genomic_DNA"/>
</dbReference>
<gene>
    <name evidence="6" type="ORF">ACH5RR_027125</name>
</gene>
<dbReference type="GO" id="GO:0046872">
    <property type="term" value="F:metal ion binding"/>
    <property type="evidence" value="ECO:0007669"/>
    <property type="project" value="UniProtKB-KW"/>
</dbReference>
<keyword evidence="4" id="KW-0408">Iron</keyword>
<name>A0ABD2Z4K3_9GENT</name>
<dbReference type="Proteomes" id="UP001630127">
    <property type="component" value="Unassembled WGS sequence"/>
</dbReference>
<evidence type="ECO:0000256" key="2">
    <source>
        <dbReference type="ARBA" id="ARBA00022723"/>
    </source>
</evidence>